<keyword evidence="4" id="KW-1185">Reference proteome</keyword>
<feature type="chain" id="PRO_5042043505" description="Secreted protein" evidence="2">
    <location>
        <begin position="21"/>
        <end position="100"/>
    </location>
</feature>
<evidence type="ECO:0000256" key="2">
    <source>
        <dbReference type="SAM" id="SignalP"/>
    </source>
</evidence>
<organism evidence="3 4">
    <name type="scientific">Petrolisthes manimaculis</name>
    <dbReference type="NCBI Taxonomy" id="1843537"/>
    <lineage>
        <taxon>Eukaryota</taxon>
        <taxon>Metazoa</taxon>
        <taxon>Ecdysozoa</taxon>
        <taxon>Arthropoda</taxon>
        <taxon>Crustacea</taxon>
        <taxon>Multicrustacea</taxon>
        <taxon>Malacostraca</taxon>
        <taxon>Eumalacostraca</taxon>
        <taxon>Eucarida</taxon>
        <taxon>Decapoda</taxon>
        <taxon>Pleocyemata</taxon>
        <taxon>Anomura</taxon>
        <taxon>Galatheoidea</taxon>
        <taxon>Porcellanidae</taxon>
        <taxon>Petrolisthes</taxon>
    </lineage>
</organism>
<evidence type="ECO:0000256" key="1">
    <source>
        <dbReference type="SAM" id="MobiDB-lite"/>
    </source>
</evidence>
<evidence type="ECO:0008006" key="5">
    <source>
        <dbReference type="Google" id="ProtNLM"/>
    </source>
</evidence>
<accession>A0AAE1UC51</accession>
<gene>
    <name evidence="3" type="ORF">Pmani_015348</name>
</gene>
<sequence>MLEVDLVWVWAWFWHGGGRGRGCGACGTPGGGQHQRSPHARDLSPGAEQDKAWRGRRWVTTLYSSSSKCYPRIYLVSPQRLGKGRGLTTPPRLHCVTNVI</sequence>
<comment type="caution">
    <text evidence="3">The sequence shown here is derived from an EMBL/GenBank/DDBJ whole genome shotgun (WGS) entry which is preliminary data.</text>
</comment>
<reference evidence="3" key="1">
    <citation type="submission" date="2023-11" db="EMBL/GenBank/DDBJ databases">
        <title>Genome assemblies of two species of porcelain crab, Petrolisthes cinctipes and Petrolisthes manimaculis (Anomura: Porcellanidae).</title>
        <authorList>
            <person name="Angst P."/>
        </authorList>
    </citation>
    <scope>NUCLEOTIDE SEQUENCE</scope>
    <source>
        <strain evidence="3">PB745_02</strain>
        <tissue evidence="3">Gill</tissue>
    </source>
</reference>
<dbReference type="EMBL" id="JAWZYT010001332">
    <property type="protein sequence ID" value="KAK4313294.1"/>
    <property type="molecule type" value="Genomic_DNA"/>
</dbReference>
<protein>
    <recommendedName>
        <fullName evidence="5">Secreted protein</fullName>
    </recommendedName>
</protein>
<proteinExistence type="predicted"/>
<evidence type="ECO:0000313" key="4">
    <source>
        <dbReference type="Proteomes" id="UP001292094"/>
    </source>
</evidence>
<dbReference type="AlphaFoldDB" id="A0AAE1UC51"/>
<keyword evidence="2" id="KW-0732">Signal</keyword>
<feature type="signal peptide" evidence="2">
    <location>
        <begin position="1"/>
        <end position="20"/>
    </location>
</feature>
<feature type="region of interest" description="Disordered" evidence="1">
    <location>
        <begin position="26"/>
        <end position="48"/>
    </location>
</feature>
<dbReference type="Proteomes" id="UP001292094">
    <property type="component" value="Unassembled WGS sequence"/>
</dbReference>
<name>A0AAE1UC51_9EUCA</name>
<evidence type="ECO:0000313" key="3">
    <source>
        <dbReference type="EMBL" id="KAK4313294.1"/>
    </source>
</evidence>